<dbReference type="OrthoDB" id="769217at2759"/>
<proteinExistence type="predicted"/>
<dbReference type="EMBL" id="JADCNL010000009">
    <property type="protein sequence ID" value="KAG0466182.1"/>
    <property type="molecule type" value="Genomic_DNA"/>
</dbReference>
<dbReference type="AlphaFoldDB" id="A0A835QEB9"/>
<evidence type="ECO:0000313" key="2">
    <source>
        <dbReference type="Proteomes" id="UP000636800"/>
    </source>
</evidence>
<comment type="caution">
    <text evidence="1">The sequence shown here is derived from an EMBL/GenBank/DDBJ whole genome shotgun (WGS) entry which is preliminary data.</text>
</comment>
<gene>
    <name evidence="1" type="ORF">HPP92_017762</name>
</gene>
<dbReference type="Proteomes" id="UP000636800">
    <property type="component" value="Unassembled WGS sequence"/>
</dbReference>
<keyword evidence="2" id="KW-1185">Reference proteome</keyword>
<sequence length="150" mass="16274">MASCGGDGDGACESYCRRTEDEEPSPQPAIDAVEEDNRGKLGKLYKSGQAFCFKCGEEKPVWNGLCLGCFRSSLFGKFKLAVTSNAMISPAIRSSSPSLAAPPPGDTNDYKVVQNLIHCHSAIVRDEFSHISAHPTPCLKRLLKEIMKAH</sequence>
<protein>
    <submittedName>
        <fullName evidence="1">Uncharacterized protein</fullName>
    </submittedName>
</protein>
<organism evidence="1 2">
    <name type="scientific">Vanilla planifolia</name>
    <name type="common">Vanilla</name>
    <dbReference type="NCBI Taxonomy" id="51239"/>
    <lineage>
        <taxon>Eukaryota</taxon>
        <taxon>Viridiplantae</taxon>
        <taxon>Streptophyta</taxon>
        <taxon>Embryophyta</taxon>
        <taxon>Tracheophyta</taxon>
        <taxon>Spermatophyta</taxon>
        <taxon>Magnoliopsida</taxon>
        <taxon>Liliopsida</taxon>
        <taxon>Asparagales</taxon>
        <taxon>Orchidaceae</taxon>
        <taxon>Vanilloideae</taxon>
        <taxon>Vanilleae</taxon>
        <taxon>Vanilla</taxon>
    </lineage>
</organism>
<name>A0A835QEB9_VANPL</name>
<accession>A0A835QEB9</accession>
<evidence type="ECO:0000313" key="1">
    <source>
        <dbReference type="EMBL" id="KAG0466182.1"/>
    </source>
</evidence>
<reference evidence="1 2" key="1">
    <citation type="journal article" date="2020" name="Nat. Food">
        <title>A phased Vanilla planifolia genome enables genetic improvement of flavour and production.</title>
        <authorList>
            <person name="Hasing T."/>
            <person name="Tang H."/>
            <person name="Brym M."/>
            <person name="Khazi F."/>
            <person name="Huang T."/>
            <person name="Chambers A.H."/>
        </authorList>
    </citation>
    <scope>NUCLEOTIDE SEQUENCE [LARGE SCALE GENOMIC DNA]</scope>
    <source>
        <tissue evidence="1">Leaf</tissue>
    </source>
</reference>